<dbReference type="EMBL" id="JAKOGI010001347">
    <property type="protein sequence ID" value="KAJ8426119.1"/>
    <property type="molecule type" value="Genomic_DNA"/>
</dbReference>
<accession>A0A9Q1GV69</accession>
<reference evidence="2" key="1">
    <citation type="submission" date="2022-04" db="EMBL/GenBank/DDBJ databases">
        <title>Carnegiea gigantea Genome sequencing and assembly v2.</title>
        <authorList>
            <person name="Copetti D."/>
            <person name="Sanderson M.J."/>
            <person name="Burquez A."/>
            <person name="Wojciechowski M.F."/>
        </authorList>
    </citation>
    <scope>NUCLEOTIDE SEQUENCE</scope>
    <source>
        <strain evidence="2">SGP5-SGP5p</strain>
        <tissue evidence="2">Aerial part</tissue>
    </source>
</reference>
<dbReference type="OrthoDB" id="618098at2759"/>
<dbReference type="Proteomes" id="UP001153076">
    <property type="component" value="Unassembled WGS sequence"/>
</dbReference>
<dbReference type="PANTHER" id="PTHR46250">
    <property type="entry name" value="MYB/SANT-LIKE DNA-BINDING DOMAIN PROTEIN-RELATED"/>
    <property type="match status" value="1"/>
</dbReference>
<keyword evidence="3" id="KW-1185">Reference proteome</keyword>
<protein>
    <submittedName>
        <fullName evidence="2">Uncharacterized protein</fullName>
    </submittedName>
</protein>
<feature type="region of interest" description="Disordered" evidence="1">
    <location>
        <begin position="196"/>
        <end position="227"/>
    </location>
</feature>
<gene>
    <name evidence="2" type="ORF">Cgig2_005764</name>
</gene>
<evidence type="ECO:0000313" key="3">
    <source>
        <dbReference type="Proteomes" id="UP001153076"/>
    </source>
</evidence>
<name>A0A9Q1GV69_9CARY</name>
<evidence type="ECO:0000256" key="1">
    <source>
        <dbReference type="SAM" id="MobiDB-lite"/>
    </source>
</evidence>
<proteinExistence type="predicted"/>
<feature type="compositionally biased region" description="Acidic residues" evidence="1">
    <location>
        <begin position="200"/>
        <end position="213"/>
    </location>
</feature>
<sequence length="285" mass="32827">MLPLLSPDGDNSEDDDEDTNEEVEYIMHIESSNAWTTFQNTFAQTMLNNWMDSQSQGENKMDISQGSQSGREKNEHFWTRDEENGLLFMLSANPLWKAKGNFKGWVLVKLESMLNEKFPSRGLKAYPHIDLKIKDKDNVIIEMLRTSRFSWDDTTKMMKCERQSYEYFCKVFGPNRATRAASDNFEEAVNDLQNETIEMDKDEENDDDEEEDEFARKEPTSKGKGKTKASQCEIVDLTLSFNIVSSNLIGFINDINSHLLNIACALGTTQQHEKALKNREMKLDD</sequence>
<comment type="caution">
    <text evidence="2">The sequence shown here is derived from an EMBL/GenBank/DDBJ whole genome shotgun (WGS) entry which is preliminary data.</text>
</comment>
<evidence type="ECO:0000313" key="2">
    <source>
        <dbReference type="EMBL" id="KAJ8426119.1"/>
    </source>
</evidence>
<dbReference type="PANTHER" id="PTHR46250:SF15">
    <property type="entry name" value="OS01G0523800 PROTEIN"/>
    <property type="match status" value="1"/>
</dbReference>
<dbReference type="AlphaFoldDB" id="A0A9Q1GV69"/>
<organism evidence="2 3">
    <name type="scientific">Carnegiea gigantea</name>
    <dbReference type="NCBI Taxonomy" id="171969"/>
    <lineage>
        <taxon>Eukaryota</taxon>
        <taxon>Viridiplantae</taxon>
        <taxon>Streptophyta</taxon>
        <taxon>Embryophyta</taxon>
        <taxon>Tracheophyta</taxon>
        <taxon>Spermatophyta</taxon>
        <taxon>Magnoliopsida</taxon>
        <taxon>eudicotyledons</taxon>
        <taxon>Gunneridae</taxon>
        <taxon>Pentapetalae</taxon>
        <taxon>Caryophyllales</taxon>
        <taxon>Cactineae</taxon>
        <taxon>Cactaceae</taxon>
        <taxon>Cactoideae</taxon>
        <taxon>Echinocereeae</taxon>
        <taxon>Carnegiea</taxon>
    </lineage>
</organism>